<name>A0A1W2TM06_ROSNE</name>
<keyword evidence="2" id="KW-1185">Reference proteome</keyword>
<proteinExistence type="predicted"/>
<protein>
    <submittedName>
        <fullName evidence="1">Putative transcriptional regulator</fullName>
    </submittedName>
</protein>
<gene>
    <name evidence="1" type="ORF">SAMD00023353_3700850</name>
</gene>
<dbReference type="Gene3D" id="2.30.110.10">
    <property type="entry name" value="Electron Transport, Fmn-binding Protein, Chain A"/>
    <property type="match status" value="1"/>
</dbReference>
<evidence type="ECO:0000313" key="2">
    <source>
        <dbReference type="Proteomes" id="UP000054516"/>
    </source>
</evidence>
<reference evidence="1" key="1">
    <citation type="submission" date="2016-03" db="EMBL/GenBank/DDBJ databases">
        <title>Draft genome sequence of Rosellinia necatrix.</title>
        <authorList>
            <person name="Kanematsu S."/>
        </authorList>
    </citation>
    <scope>NUCLEOTIDE SEQUENCE [LARGE SCALE GENOMIC DNA]</scope>
    <source>
        <strain evidence="1">W97</strain>
    </source>
</reference>
<dbReference type="OMA" id="MSERSIM"/>
<dbReference type="InterPro" id="IPR012349">
    <property type="entry name" value="Split_barrel_FMN-bd"/>
</dbReference>
<dbReference type="OrthoDB" id="2101473at2759"/>
<dbReference type="AlphaFoldDB" id="A0A1W2TM06"/>
<dbReference type="EMBL" id="DF977482">
    <property type="protein sequence ID" value="GAP89345.2"/>
    <property type="molecule type" value="Genomic_DNA"/>
</dbReference>
<sequence length="275" mass="30441">MHTGSELGASHLDTPLRTAMHFPAHHVEKAIPVLRKLVRDNPLGVLTTAIRSESAPFILSSHVPFLLDVKDENSPDELGVLRAHIARQNPQAKALIAAAQAGTRSEPNLLEEEVLVLFTSPIHHYVTPKYYTETKPTTGKVVPTWNYMAAQAYGRIKVHWDHKSEESVEFLSKQISDLSEFAESSIMGFTGKGDDPKSWKVTDAPDRYIELLQKAIIGIEIKLDRLEGKFKMSQEMSLGDRQGVAKGFANLGTETASAISQIVQERSDLKESKSS</sequence>
<dbReference type="InterPro" id="IPR007396">
    <property type="entry name" value="TR_PAI2-type"/>
</dbReference>
<dbReference type="Pfam" id="PF04299">
    <property type="entry name" value="FMN_bind_2"/>
    <property type="match status" value="1"/>
</dbReference>
<dbReference type="PANTHER" id="PTHR35802">
    <property type="entry name" value="PROTEASE SYNTHASE AND SPORULATION PROTEIN PAI 2"/>
    <property type="match status" value="1"/>
</dbReference>
<dbReference type="Proteomes" id="UP000054516">
    <property type="component" value="Unassembled WGS sequence"/>
</dbReference>
<accession>A0A1W2TM06</accession>
<dbReference type="PANTHER" id="PTHR35802:SF1">
    <property type="entry name" value="PROTEASE SYNTHASE AND SPORULATION PROTEIN PAI 2"/>
    <property type="match status" value="1"/>
</dbReference>
<dbReference type="SUPFAM" id="SSF50475">
    <property type="entry name" value="FMN-binding split barrel"/>
    <property type="match status" value="1"/>
</dbReference>
<organism evidence="1">
    <name type="scientific">Rosellinia necatrix</name>
    <name type="common">White root-rot fungus</name>
    <dbReference type="NCBI Taxonomy" id="77044"/>
    <lineage>
        <taxon>Eukaryota</taxon>
        <taxon>Fungi</taxon>
        <taxon>Dikarya</taxon>
        <taxon>Ascomycota</taxon>
        <taxon>Pezizomycotina</taxon>
        <taxon>Sordariomycetes</taxon>
        <taxon>Xylariomycetidae</taxon>
        <taxon>Xylariales</taxon>
        <taxon>Xylariaceae</taxon>
        <taxon>Rosellinia</taxon>
    </lineage>
</organism>
<evidence type="ECO:0000313" key="1">
    <source>
        <dbReference type="EMBL" id="GAP89345.2"/>
    </source>
</evidence>